<dbReference type="OrthoDB" id="8300194at2759"/>
<proteinExistence type="predicted"/>
<dbReference type="InterPro" id="IPR011009">
    <property type="entry name" value="Kinase-like_dom_sf"/>
</dbReference>
<gene>
    <name evidence="3" type="ORF">DRE_00188</name>
</gene>
<protein>
    <recommendedName>
        <fullName evidence="2">Aminoglycoside phosphotransferase domain-containing protein</fullName>
    </recommendedName>
</protein>
<evidence type="ECO:0000259" key="2">
    <source>
        <dbReference type="Pfam" id="PF01636"/>
    </source>
</evidence>
<evidence type="ECO:0000313" key="3">
    <source>
        <dbReference type="EMBL" id="EWC48883.1"/>
    </source>
</evidence>
<name>W7I978_9PEZI</name>
<feature type="compositionally biased region" description="Basic and acidic residues" evidence="1">
    <location>
        <begin position="181"/>
        <end position="192"/>
    </location>
</feature>
<dbReference type="EMBL" id="KI966371">
    <property type="protein sequence ID" value="EWC48883.1"/>
    <property type="molecule type" value="Genomic_DNA"/>
</dbReference>
<keyword evidence="4" id="KW-1185">Reference proteome</keyword>
<dbReference type="Pfam" id="PF01636">
    <property type="entry name" value="APH"/>
    <property type="match status" value="1"/>
</dbReference>
<dbReference type="PANTHER" id="PTHR21310">
    <property type="entry name" value="AMINOGLYCOSIDE PHOSPHOTRANSFERASE-RELATED-RELATED"/>
    <property type="match status" value="1"/>
</dbReference>
<dbReference type="Gene3D" id="3.90.1200.10">
    <property type="match status" value="1"/>
</dbReference>
<accession>W7I978</accession>
<evidence type="ECO:0000313" key="4">
    <source>
        <dbReference type="Proteomes" id="UP000024837"/>
    </source>
</evidence>
<reference evidence="3 4" key="1">
    <citation type="submission" date="2013-05" db="EMBL/GenBank/DDBJ databases">
        <title>Drechslerella stenobrocha genome reveals carnivorous origination and mechanical trapping mechanism of predatory fungi.</title>
        <authorList>
            <person name="Liu X."/>
            <person name="Zhang W."/>
            <person name="Liu K."/>
        </authorList>
    </citation>
    <scope>NUCLEOTIDE SEQUENCE [LARGE SCALE GENOMIC DNA]</scope>
    <source>
        <strain evidence="3 4">248</strain>
    </source>
</reference>
<dbReference type="Proteomes" id="UP000024837">
    <property type="component" value="Unassembled WGS sequence"/>
</dbReference>
<dbReference type="PANTHER" id="PTHR21310:SF55">
    <property type="entry name" value="AMINOGLYCOSIDE PHOSPHOTRANSFERASE DOMAIN-CONTAINING PROTEIN"/>
    <property type="match status" value="1"/>
</dbReference>
<dbReference type="HOGENOM" id="CLU_060771_0_0_1"/>
<dbReference type="AlphaFoldDB" id="W7I978"/>
<organism evidence="3 4">
    <name type="scientific">Drechslerella stenobrocha 248</name>
    <dbReference type="NCBI Taxonomy" id="1043628"/>
    <lineage>
        <taxon>Eukaryota</taxon>
        <taxon>Fungi</taxon>
        <taxon>Dikarya</taxon>
        <taxon>Ascomycota</taxon>
        <taxon>Pezizomycotina</taxon>
        <taxon>Orbiliomycetes</taxon>
        <taxon>Orbiliales</taxon>
        <taxon>Orbiliaceae</taxon>
        <taxon>Drechslerella</taxon>
    </lineage>
</organism>
<dbReference type="InterPro" id="IPR002575">
    <property type="entry name" value="Aminoglycoside_PTrfase"/>
</dbReference>
<feature type="region of interest" description="Disordered" evidence="1">
    <location>
        <begin position="175"/>
        <end position="197"/>
    </location>
</feature>
<dbReference type="SUPFAM" id="SSF56112">
    <property type="entry name" value="Protein kinase-like (PK-like)"/>
    <property type="match status" value="1"/>
</dbReference>
<dbReference type="InterPro" id="IPR051678">
    <property type="entry name" value="AGP_Transferase"/>
</dbReference>
<evidence type="ECO:0000256" key="1">
    <source>
        <dbReference type="SAM" id="MobiDB-lite"/>
    </source>
</evidence>
<feature type="domain" description="Aminoglycoside phosphotransferase" evidence="2">
    <location>
        <begin position="89"/>
        <end position="319"/>
    </location>
</feature>
<sequence length="384" mass="43493">MILTFDRTLPFTALSPLQSEFQPHPLHPAHKLYLDFRIYLARTVFRFILRLFSALGAGGELGRGNPGFRIARISRQYCIKWGVRDVEARAMCFVRENTGVPVPQVWGFWSHREPGSGVAGKGKGSKTGSRLNYMLIEALPGEPVGDIWADMDETARERFKREFVGYLRELRGLDQPPLPTREVDANSRRSDLAESSAPSAQALLAEEGDMLEVAPSLSVTGHRYIGALNHQPLTDHRIATIPYGPFEDVQGWLNCEYLLGYVSRARPRDVYESLEQQLTRRKDWKVVFTHSDLTPRNVLVEKHSGRITGIVDWDSAGWCVEWWEGVKGLYGWTDRSFLKSTEEAETGSTGLLEVWRGLLREVVGDFDGELKADEGMRDIYGFPY</sequence>